<name>A0AAD7CAY8_9AGAR</name>
<evidence type="ECO:0000259" key="3">
    <source>
        <dbReference type="Pfam" id="PF10342"/>
    </source>
</evidence>
<proteinExistence type="predicted"/>
<comment type="caution">
    <text evidence="4">The sequence shown here is derived from an EMBL/GenBank/DDBJ whole genome shotgun (WGS) entry which is preliminary data.</text>
</comment>
<evidence type="ECO:0000313" key="4">
    <source>
        <dbReference type="EMBL" id="KAJ7643994.1"/>
    </source>
</evidence>
<keyword evidence="1 2" id="KW-0732">Signal</keyword>
<feature type="chain" id="PRO_5042218307" description="Yeast cell wall synthesis Kre9/Knh1-like N-terminal domain-containing protein" evidence="2">
    <location>
        <begin position="24"/>
        <end position="144"/>
    </location>
</feature>
<dbReference type="AlphaFoldDB" id="A0AAD7CAY8"/>
<dbReference type="InterPro" id="IPR018466">
    <property type="entry name" value="Kre9/Knh1-like_N"/>
</dbReference>
<keyword evidence="5" id="KW-1185">Reference proteome</keyword>
<organism evidence="4 5">
    <name type="scientific">Roridomyces roridus</name>
    <dbReference type="NCBI Taxonomy" id="1738132"/>
    <lineage>
        <taxon>Eukaryota</taxon>
        <taxon>Fungi</taxon>
        <taxon>Dikarya</taxon>
        <taxon>Basidiomycota</taxon>
        <taxon>Agaricomycotina</taxon>
        <taxon>Agaricomycetes</taxon>
        <taxon>Agaricomycetidae</taxon>
        <taxon>Agaricales</taxon>
        <taxon>Marasmiineae</taxon>
        <taxon>Mycenaceae</taxon>
        <taxon>Roridomyces</taxon>
    </lineage>
</organism>
<dbReference type="EMBL" id="JARKIF010000003">
    <property type="protein sequence ID" value="KAJ7643994.1"/>
    <property type="molecule type" value="Genomic_DNA"/>
</dbReference>
<feature type="domain" description="Yeast cell wall synthesis Kre9/Knh1-like N-terminal" evidence="3">
    <location>
        <begin position="39"/>
        <end position="122"/>
    </location>
</feature>
<evidence type="ECO:0000256" key="2">
    <source>
        <dbReference type="SAM" id="SignalP"/>
    </source>
</evidence>
<sequence>MFSTSSLTLFFLALVATFSLVAAAPTPLSRDVFIPPVLSPGKGAVWHVGERYNVTWDVSKPPKQITNREGMIVLVNKGLMIDLEHPLAEKFDIMTGSHEVEVPDVKPGTDYQILVFGDSGNTGEMFEILPRKTQNSIDTTTTDS</sequence>
<protein>
    <recommendedName>
        <fullName evidence="3">Yeast cell wall synthesis Kre9/Knh1-like N-terminal domain-containing protein</fullName>
    </recommendedName>
</protein>
<reference evidence="4" key="1">
    <citation type="submission" date="2023-03" db="EMBL/GenBank/DDBJ databases">
        <title>Massive genome expansion in bonnet fungi (Mycena s.s.) driven by repeated elements and novel gene families across ecological guilds.</title>
        <authorList>
            <consortium name="Lawrence Berkeley National Laboratory"/>
            <person name="Harder C.B."/>
            <person name="Miyauchi S."/>
            <person name="Viragh M."/>
            <person name="Kuo A."/>
            <person name="Thoen E."/>
            <person name="Andreopoulos B."/>
            <person name="Lu D."/>
            <person name="Skrede I."/>
            <person name="Drula E."/>
            <person name="Henrissat B."/>
            <person name="Morin E."/>
            <person name="Kohler A."/>
            <person name="Barry K."/>
            <person name="LaButti K."/>
            <person name="Morin E."/>
            <person name="Salamov A."/>
            <person name="Lipzen A."/>
            <person name="Mereny Z."/>
            <person name="Hegedus B."/>
            <person name="Baldrian P."/>
            <person name="Stursova M."/>
            <person name="Weitz H."/>
            <person name="Taylor A."/>
            <person name="Grigoriev I.V."/>
            <person name="Nagy L.G."/>
            <person name="Martin F."/>
            <person name="Kauserud H."/>
        </authorList>
    </citation>
    <scope>NUCLEOTIDE SEQUENCE</scope>
    <source>
        <strain evidence="4">9284</strain>
    </source>
</reference>
<evidence type="ECO:0000256" key="1">
    <source>
        <dbReference type="ARBA" id="ARBA00022729"/>
    </source>
</evidence>
<feature type="signal peptide" evidence="2">
    <location>
        <begin position="1"/>
        <end position="23"/>
    </location>
</feature>
<accession>A0AAD7CAY8</accession>
<evidence type="ECO:0000313" key="5">
    <source>
        <dbReference type="Proteomes" id="UP001221142"/>
    </source>
</evidence>
<dbReference type="Proteomes" id="UP001221142">
    <property type="component" value="Unassembled WGS sequence"/>
</dbReference>
<gene>
    <name evidence="4" type="ORF">FB45DRAFT_285459</name>
</gene>
<dbReference type="Pfam" id="PF10342">
    <property type="entry name" value="Kre9_KNH"/>
    <property type="match status" value="1"/>
</dbReference>